<name>A0ABQ8G2B4_9PEZI</name>
<sequence>MAFRPSAHHGTAHLFSPKLIAFEHKPTHASSASPNVLIWVGGLGDGLLTVPYPTILASRLPPAWSLAQPLLTSSYDGWGVSSLARDADELARLVAYFRSARPGAKVVLMGHSTGCQDAIEYVSSPLNPSAAQHRAPLDGIILQAPVSDREAMVEALGQEHYDKVNAAAQGFVDEGRAEDILPFGLTARIFQKTPISARRWLSLASPDKRGADDFFSSDLDDAAVRKTFGGVPKGQRVCVLYSGADEFVPKDLDKEELVHRWGRAVREAGGVWEDEFGGVVQGATHNLKRNGDDVVGDLCRRVIGFLAKVEKGEAAHL</sequence>
<evidence type="ECO:0000313" key="1">
    <source>
        <dbReference type="EMBL" id="KAH7038528.1"/>
    </source>
</evidence>
<dbReference type="InterPro" id="IPR013744">
    <property type="entry name" value="SidJ"/>
</dbReference>
<dbReference type="PANTHER" id="PTHR31591">
    <property type="entry name" value="UPF0613 PROTEIN PB24D3.06C"/>
    <property type="match status" value="1"/>
</dbReference>
<protein>
    <submittedName>
        <fullName evidence="1">Uncharacterized protein</fullName>
    </submittedName>
</protein>
<evidence type="ECO:0000313" key="2">
    <source>
        <dbReference type="Proteomes" id="UP000774617"/>
    </source>
</evidence>
<keyword evidence="2" id="KW-1185">Reference proteome</keyword>
<reference evidence="1 2" key="1">
    <citation type="journal article" date="2021" name="Nat. Commun.">
        <title>Genetic determinants of endophytism in the Arabidopsis root mycobiome.</title>
        <authorList>
            <person name="Mesny F."/>
            <person name="Miyauchi S."/>
            <person name="Thiergart T."/>
            <person name="Pickel B."/>
            <person name="Atanasova L."/>
            <person name="Karlsson M."/>
            <person name="Huettel B."/>
            <person name="Barry K.W."/>
            <person name="Haridas S."/>
            <person name="Chen C."/>
            <person name="Bauer D."/>
            <person name="Andreopoulos W."/>
            <person name="Pangilinan J."/>
            <person name="LaButti K."/>
            <person name="Riley R."/>
            <person name="Lipzen A."/>
            <person name="Clum A."/>
            <person name="Drula E."/>
            <person name="Henrissat B."/>
            <person name="Kohler A."/>
            <person name="Grigoriev I.V."/>
            <person name="Martin F.M."/>
            <person name="Hacquard S."/>
        </authorList>
    </citation>
    <scope>NUCLEOTIDE SEQUENCE [LARGE SCALE GENOMIC DNA]</scope>
    <source>
        <strain evidence="1 2">MPI-SDFR-AT-0080</strain>
    </source>
</reference>
<dbReference type="EMBL" id="JAGTJR010000033">
    <property type="protein sequence ID" value="KAH7038528.1"/>
    <property type="molecule type" value="Genomic_DNA"/>
</dbReference>
<organism evidence="1 2">
    <name type="scientific">Macrophomina phaseolina</name>
    <dbReference type="NCBI Taxonomy" id="35725"/>
    <lineage>
        <taxon>Eukaryota</taxon>
        <taxon>Fungi</taxon>
        <taxon>Dikarya</taxon>
        <taxon>Ascomycota</taxon>
        <taxon>Pezizomycotina</taxon>
        <taxon>Dothideomycetes</taxon>
        <taxon>Dothideomycetes incertae sedis</taxon>
        <taxon>Botryosphaeriales</taxon>
        <taxon>Botryosphaeriaceae</taxon>
        <taxon>Macrophomina</taxon>
    </lineage>
</organism>
<dbReference type="SUPFAM" id="SSF53474">
    <property type="entry name" value="alpha/beta-Hydrolases"/>
    <property type="match status" value="1"/>
</dbReference>
<dbReference type="Proteomes" id="UP000774617">
    <property type="component" value="Unassembled WGS sequence"/>
</dbReference>
<proteinExistence type="predicted"/>
<dbReference type="InterPro" id="IPR029058">
    <property type="entry name" value="AB_hydrolase_fold"/>
</dbReference>
<dbReference type="PANTHER" id="PTHR31591:SF7">
    <property type="entry name" value="DUF1749-DOMAIN-CONTAINING PROTEIN"/>
    <property type="match status" value="1"/>
</dbReference>
<comment type="caution">
    <text evidence="1">The sequence shown here is derived from an EMBL/GenBank/DDBJ whole genome shotgun (WGS) entry which is preliminary data.</text>
</comment>
<accession>A0ABQ8G2B4</accession>
<gene>
    <name evidence="1" type="ORF">B0J12DRAFT_581104</name>
</gene>
<dbReference type="Pfam" id="PF08538">
    <property type="entry name" value="DUF1749"/>
    <property type="match status" value="1"/>
</dbReference>
<dbReference type="Gene3D" id="3.40.50.1820">
    <property type="entry name" value="alpha/beta hydrolase"/>
    <property type="match status" value="1"/>
</dbReference>